<evidence type="ECO:0000256" key="4">
    <source>
        <dbReference type="ARBA" id="ARBA00022490"/>
    </source>
</evidence>
<comment type="similarity">
    <text evidence="11">Belongs to the eIF-3 subunit G family.</text>
</comment>
<evidence type="ECO:0000256" key="7">
    <source>
        <dbReference type="ARBA" id="ARBA00022884"/>
    </source>
</evidence>
<comment type="subunit">
    <text evidence="11">Component of the eukaryotic translation initiation factor 3 (eIF-3) complex.</text>
</comment>
<evidence type="ECO:0000256" key="6">
    <source>
        <dbReference type="ARBA" id="ARBA00022692"/>
    </source>
</evidence>
<evidence type="ECO:0000313" key="17">
    <source>
        <dbReference type="Proteomes" id="UP000593566"/>
    </source>
</evidence>
<dbReference type="Gene3D" id="3.30.70.330">
    <property type="match status" value="1"/>
</dbReference>
<feature type="transmembrane region" description="Helical" evidence="14">
    <location>
        <begin position="95"/>
        <end position="116"/>
    </location>
</feature>
<dbReference type="Proteomes" id="UP000593566">
    <property type="component" value="Unassembled WGS sequence"/>
</dbReference>
<dbReference type="HAMAP" id="MF_03006">
    <property type="entry name" value="eIF3g"/>
    <property type="match status" value="1"/>
</dbReference>
<feature type="compositionally biased region" description="Polar residues" evidence="13">
    <location>
        <begin position="60"/>
        <end position="70"/>
    </location>
</feature>
<evidence type="ECO:0000256" key="14">
    <source>
        <dbReference type="SAM" id="Phobius"/>
    </source>
</evidence>
<dbReference type="Pfam" id="PF04515">
    <property type="entry name" value="Choline_transpo"/>
    <property type="match status" value="1"/>
</dbReference>
<comment type="subcellular location">
    <subcellularLocation>
        <location evidence="2">Cell membrane</location>
        <topology evidence="2">Multi-pass membrane protein</topology>
    </subcellularLocation>
    <subcellularLocation>
        <location evidence="11">Cytoplasm</location>
    </subcellularLocation>
</comment>
<feature type="compositionally biased region" description="Low complexity" evidence="13">
    <location>
        <begin position="37"/>
        <end position="51"/>
    </location>
</feature>
<evidence type="ECO:0000259" key="15">
    <source>
        <dbReference type="PROSITE" id="PS50102"/>
    </source>
</evidence>
<organism evidence="16 17">
    <name type="scientific">Letharia lupina</name>
    <dbReference type="NCBI Taxonomy" id="560253"/>
    <lineage>
        <taxon>Eukaryota</taxon>
        <taxon>Fungi</taxon>
        <taxon>Dikarya</taxon>
        <taxon>Ascomycota</taxon>
        <taxon>Pezizomycotina</taxon>
        <taxon>Lecanoromycetes</taxon>
        <taxon>OSLEUM clade</taxon>
        <taxon>Lecanoromycetidae</taxon>
        <taxon>Lecanorales</taxon>
        <taxon>Lecanorineae</taxon>
        <taxon>Parmeliaceae</taxon>
        <taxon>Letharia</taxon>
    </lineage>
</organism>
<keyword evidence="6 14" id="KW-0812">Transmembrane</keyword>
<dbReference type="GO" id="GO:0022857">
    <property type="term" value="F:transmembrane transporter activity"/>
    <property type="evidence" value="ECO:0007669"/>
    <property type="project" value="InterPro"/>
</dbReference>
<protein>
    <recommendedName>
        <fullName evidence="11">Eukaryotic translation initiation factor 3 subunit G</fullName>
        <shortName evidence="11">eIF3g</shortName>
    </recommendedName>
    <alternativeName>
        <fullName evidence="11">Eukaryotic translation initiation factor 3 RNA-binding subunit</fullName>
        <shortName evidence="11">eIF-3 RNA-binding subunit</shortName>
    </alternativeName>
    <alternativeName>
        <fullName evidence="11">Translation initiation factor eIF3 p33 subunit homolog</fullName>
        <shortName evidence="11">eIF3 p33 homolog</shortName>
    </alternativeName>
</protein>
<evidence type="ECO:0000256" key="10">
    <source>
        <dbReference type="ARBA" id="ARBA00023136"/>
    </source>
</evidence>
<evidence type="ECO:0000256" key="8">
    <source>
        <dbReference type="ARBA" id="ARBA00022917"/>
    </source>
</evidence>
<dbReference type="InterPro" id="IPR035979">
    <property type="entry name" value="RBD_domain_sf"/>
</dbReference>
<reference evidence="16 17" key="1">
    <citation type="journal article" date="2020" name="Genomics">
        <title>Complete, high-quality genomes from long-read metagenomic sequencing of two wolf lichen thalli reveals enigmatic genome architecture.</title>
        <authorList>
            <person name="McKenzie S.K."/>
            <person name="Walston R.F."/>
            <person name="Allen J.L."/>
        </authorList>
    </citation>
    <scope>NUCLEOTIDE SEQUENCE [LARGE SCALE GENOMIC DNA]</scope>
    <source>
        <strain evidence="16">WasteWater1</strain>
    </source>
</reference>
<feature type="transmembrane region" description="Helical" evidence="14">
    <location>
        <begin position="388"/>
        <end position="407"/>
    </location>
</feature>
<dbReference type="SUPFAM" id="SSF54928">
    <property type="entry name" value="RNA-binding domain, RBD"/>
    <property type="match status" value="1"/>
</dbReference>
<dbReference type="GO" id="GO:0033290">
    <property type="term" value="C:eukaryotic 48S preinitiation complex"/>
    <property type="evidence" value="ECO:0007669"/>
    <property type="project" value="UniProtKB-UniRule"/>
</dbReference>
<comment type="function">
    <text evidence="11">RNA-binding component of the eukaryotic translation initiation factor 3 (eIF-3) complex, which is involved in protein synthesis of a specialized repertoire of mRNAs and, together with other initiation factors, stimulates binding of mRNA and methionyl-tRNAi to the 40S ribosome. The eIF-3 complex specifically targets and initiates translation of a subset of mRNAs involved in cell proliferation. This subunit can bind 18S rRNA.</text>
</comment>
<dbReference type="GO" id="GO:0001732">
    <property type="term" value="P:formation of cytoplasmic translation initiation complex"/>
    <property type="evidence" value="ECO:0007669"/>
    <property type="project" value="UniProtKB-UniRule"/>
</dbReference>
<dbReference type="GO" id="GO:0003743">
    <property type="term" value="F:translation initiation factor activity"/>
    <property type="evidence" value="ECO:0007669"/>
    <property type="project" value="UniProtKB-UniRule"/>
</dbReference>
<dbReference type="Pfam" id="PF00076">
    <property type="entry name" value="RRM_1"/>
    <property type="match status" value="1"/>
</dbReference>
<feature type="transmembrane region" description="Helical" evidence="14">
    <location>
        <begin position="414"/>
        <end position="430"/>
    </location>
</feature>
<dbReference type="CDD" id="cd12408">
    <property type="entry name" value="RRM_eIF3G_like"/>
    <property type="match status" value="1"/>
</dbReference>
<feature type="transmembrane region" description="Helical" evidence="14">
    <location>
        <begin position="350"/>
        <end position="368"/>
    </location>
</feature>
<sequence>MAQRKGGEADSYYNQVPGGQSNGGDGQYATPPPMQYPPQAANNAYQSNSNPKYQQPPPNYGQNFQNSGSPSMAAGDGKQTFDQVFKLDKPKYNDVWAGILLILTFLGFAAVSGISLQGYSANKGLSGGGIYDAGNNFSLNTNTIVLFVFVLAVALVLSWTYFTLARAFTKQFIWITGILNILFGIGTAIYYFVRHYYSAAVVFAVFGIFSIVCFVTWIPRIPFSVVMLQQTMDVAKSFGHVFLVSAIGGIASVAFGAWFSLTLVSVYVKYEPSGGGSNPACASGSSAGGCSSAKVIGLIVFITFAGYWITEWLKNTIHSIVAGIYGSWFFCAGKPGGMPSGATRGAAKRAFTYSFGSISFGSLVVALINMVRQAVSIAQQQEAQGGNMAASIAFCCLGCIIGLIDWAVQFINRYAFIHIALYGKAYIPAAKDTWTMMKNRGIDALINDCLIGPVLTMGSTFVAYTCALLAYLYLEFTKPGYNDGGTFTPVVMAFSFLIGLQVCQIFMTPIGSGVDTIFVAAAWDPDVLMRDHPDLYQRMVRVYPKSTIKMSKIANRPDWADDVENDLDDPATLPPQTVTTNKDGTKTVISYRFNDDGKRVKTTRRIRTTIVKEFVNPRVAERKGWAKFGLEKGHAAGPSFDTTSVGENIIFRPSVTWKRDGKEEKKVGDDPKEKLKNMKVKCRICDGEHFTARCPFKDTMAPMGEDGAGAAGGAGADGDEDGPPKEGGLGTGGGGYVPPHLRKGGAAGAGERMGGKYERDDLATLRVTNVSEFAEENDLREIFERFGRVTRVFLAKDRDTNRAKGFAFISFQERTDAAKACEKIDGYGYGHLILRVEFAKRAAN</sequence>
<accession>A0A8H6CKE3</accession>
<dbReference type="EMBL" id="JACCJB010000008">
    <property type="protein sequence ID" value="KAF6224846.1"/>
    <property type="molecule type" value="Genomic_DNA"/>
</dbReference>
<feature type="transmembrane region" description="Helical" evidence="14">
    <location>
        <begin position="450"/>
        <end position="474"/>
    </location>
</feature>
<feature type="compositionally biased region" description="Gly residues" evidence="13">
    <location>
        <begin position="706"/>
        <end position="716"/>
    </location>
</feature>
<keyword evidence="10 14" id="KW-0472">Membrane</keyword>
<feature type="transmembrane region" description="Helical" evidence="14">
    <location>
        <begin position="199"/>
        <end position="218"/>
    </location>
</feature>
<dbReference type="InterPro" id="IPR007603">
    <property type="entry name" value="Choline_transptr-like"/>
</dbReference>
<dbReference type="PANTHER" id="PTHR12385:SF4">
    <property type="entry name" value="PROTEIN PNS1"/>
    <property type="match status" value="1"/>
</dbReference>
<keyword evidence="7 12" id="KW-0694">RNA-binding</keyword>
<evidence type="ECO:0000256" key="9">
    <source>
        <dbReference type="ARBA" id="ARBA00022989"/>
    </source>
</evidence>
<dbReference type="GO" id="GO:0005852">
    <property type="term" value="C:eukaryotic translation initiation factor 3 complex"/>
    <property type="evidence" value="ECO:0007669"/>
    <property type="project" value="UniProtKB-UniRule"/>
</dbReference>
<dbReference type="PANTHER" id="PTHR12385">
    <property type="entry name" value="CHOLINE TRANSPORTER-LIKE (SLC FAMILY 44)"/>
    <property type="match status" value="1"/>
</dbReference>
<comment type="similarity">
    <text evidence="3">Belongs to the CTL (choline transporter-like) family.</text>
</comment>
<dbReference type="InterPro" id="IPR017334">
    <property type="entry name" value="eIF3_g"/>
</dbReference>
<dbReference type="GO" id="GO:0003723">
    <property type="term" value="F:RNA binding"/>
    <property type="evidence" value="ECO:0007669"/>
    <property type="project" value="UniProtKB-UniRule"/>
</dbReference>
<gene>
    <name evidence="11" type="primary">TIF35</name>
    <name evidence="16" type="ORF">HO133_010040</name>
</gene>
<keyword evidence="9 14" id="KW-1133">Transmembrane helix</keyword>
<dbReference type="InterPro" id="IPR012677">
    <property type="entry name" value="Nucleotide-bd_a/b_plait_sf"/>
</dbReference>
<dbReference type="SMART" id="SM00360">
    <property type="entry name" value="RRM"/>
    <property type="match status" value="1"/>
</dbReference>
<evidence type="ECO:0000256" key="12">
    <source>
        <dbReference type="PROSITE-ProRule" id="PRU00176"/>
    </source>
</evidence>
<evidence type="ECO:0000256" key="13">
    <source>
        <dbReference type="SAM" id="MobiDB-lite"/>
    </source>
</evidence>
<keyword evidence="8 11" id="KW-0648">Protein biosynthesis</keyword>
<feature type="transmembrane region" description="Helical" evidence="14">
    <location>
        <begin position="144"/>
        <end position="165"/>
    </location>
</feature>
<evidence type="ECO:0000256" key="1">
    <source>
        <dbReference type="ARBA" id="ARBA00002957"/>
    </source>
</evidence>
<feature type="region of interest" description="Disordered" evidence="13">
    <location>
        <begin position="1"/>
        <end position="73"/>
    </location>
</feature>
<evidence type="ECO:0000256" key="2">
    <source>
        <dbReference type="ARBA" id="ARBA00004651"/>
    </source>
</evidence>
<feature type="transmembrane region" description="Helical" evidence="14">
    <location>
        <begin position="292"/>
        <end position="310"/>
    </location>
</feature>
<evidence type="ECO:0000256" key="3">
    <source>
        <dbReference type="ARBA" id="ARBA00007168"/>
    </source>
</evidence>
<dbReference type="PROSITE" id="PS50102">
    <property type="entry name" value="RRM"/>
    <property type="match status" value="1"/>
</dbReference>
<dbReference type="GO" id="GO:0016282">
    <property type="term" value="C:eukaryotic 43S preinitiation complex"/>
    <property type="evidence" value="ECO:0007669"/>
    <property type="project" value="UniProtKB-UniRule"/>
</dbReference>
<feature type="domain" description="RRM" evidence="15">
    <location>
        <begin position="763"/>
        <end position="841"/>
    </location>
</feature>
<comment type="function">
    <text evidence="1">Probably involved in transport through the plasma membrane.</text>
</comment>
<feature type="transmembrane region" description="Helical" evidence="14">
    <location>
        <begin position="486"/>
        <end position="507"/>
    </location>
</feature>
<evidence type="ECO:0000313" key="16">
    <source>
        <dbReference type="EMBL" id="KAF6224846.1"/>
    </source>
</evidence>
<dbReference type="Pfam" id="PF12353">
    <property type="entry name" value="eIF3g"/>
    <property type="match status" value="1"/>
</dbReference>
<proteinExistence type="inferred from homology"/>
<dbReference type="InterPro" id="IPR000504">
    <property type="entry name" value="RRM_dom"/>
</dbReference>
<evidence type="ECO:0000256" key="5">
    <source>
        <dbReference type="ARBA" id="ARBA00022540"/>
    </source>
</evidence>
<evidence type="ECO:0000256" key="11">
    <source>
        <dbReference type="HAMAP-Rule" id="MF_03006"/>
    </source>
</evidence>
<dbReference type="InterPro" id="IPR024675">
    <property type="entry name" value="eIF3g_N"/>
</dbReference>
<feature type="transmembrane region" description="Helical" evidence="14">
    <location>
        <begin position="172"/>
        <end position="193"/>
    </location>
</feature>
<feature type="region of interest" description="Disordered" evidence="13">
    <location>
        <begin position="705"/>
        <end position="753"/>
    </location>
</feature>
<keyword evidence="17" id="KW-1185">Reference proteome</keyword>
<keyword evidence="5 11" id="KW-0396">Initiation factor</keyword>
<dbReference type="FunFam" id="3.30.70.330:FF:000328">
    <property type="entry name" value="Eukaryotic translation initiation factor 3 subunit G"/>
    <property type="match status" value="1"/>
</dbReference>
<keyword evidence="4 11" id="KW-0963">Cytoplasm</keyword>
<feature type="compositionally biased region" description="Gly residues" evidence="13">
    <location>
        <begin position="725"/>
        <end position="736"/>
    </location>
</feature>
<dbReference type="CDD" id="cd12933">
    <property type="entry name" value="eIF3G"/>
    <property type="match status" value="1"/>
</dbReference>
<comment type="caution">
    <text evidence="16">The sequence shown here is derived from an EMBL/GenBank/DDBJ whole genome shotgun (WGS) entry which is preliminary data.</text>
</comment>
<feature type="transmembrane region" description="Helical" evidence="14">
    <location>
        <begin position="238"/>
        <end position="261"/>
    </location>
</feature>
<dbReference type="GO" id="GO:0005886">
    <property type="term" value="C:plasma membrane"/>
    <property type="evidence" value="ECO:0007669"/>
    <property type="project" value="UniProtKB-SubCell"/>
</dbReference>
<name>A0A8H6CKE3_9LECA</name>
<dbReference type="AlphaFoldDB" id="A0A8H6CKE3"/>
<dbReference type="InterPro" id="IPR034240">
    <property type="entry name" value="eIF3G_RRM"/>
</dbReference>